<dbReference type="GO" id="GO:0017000">
    <property type="term" value="P:antibiotic biosynthetic process"/>
    <property type="evidence" value="ECO:0007669"/>
    <property type="project" value="InterPro"/>
</dbReference>
<dbReference type="EMBL" id="VSSQ01022408">
    <property type="protein sequence ID" value="MPM68701.1"/>
    <property type="molecule type" value="Genomic_DNA"/>
</dbReference>
<dbReference type="PANTHER" id="PTHR34218">
    <property type="entry name" value="PEPTIDASE S45 PENICILLIN AMIDASE"/>
    <property type="match status" value="1"/>
</dbReference>
<proteinExistence type="predicted"/>
<organism evidence="2">
    <name type="scientific">bioreactor metagenome</name>
    <dbReference type="NCBI Taxonomy" id="1076179"/>
    <lineage>
        <taxon>unclassified sequences</taxon>
        <taxon>metagenomes</taxon>
        <taxon>ecological metagenomes</taxon>
    </lineage>
</organism>
<evidence type="ECO:0000256" key="1">
    <source>
        <dbReference type="SAM" id="MobiDB-lite"/>
    </source>
</evidence>
<dbReference type="Gene3D" id="3.60.20.10">
    <property type="entry name" value="Glutamine Phosphoribosylpyrophosphate, subunit 1, domain 1"/>
    <property type="match status" value="2"/>
</dbReference>
<gene>
    <name evidence="2" type="primary">acyII</name>
    <name evidence="2" type="ORF">SDC9_115635</name>
</gene>
<dbReference type="InterPro" id="IPR002692">
    <property type="entry name" value="S45"/>
</dbReference>
<reference evidence="2" key="1">
    <citation type="submission" date="2019-08" db="EMBL/GenBank/DDBJ databases">
        <authorList>
            <person name="Kucharzyk K."/>
            <person name="Murdoch R.W."/>
            <person name="Higgins S."/>
            <person name="Loffler F."/>
        </authorList>
    </citation>
    <scope>NUCLEOTIDE SEQUENCE</scope>
</reference>
<accession>A0A645BVR9</accession>
<name>A0A645BVR9_9ZZZZ</name>
<dbReference type="SUPFAM" id="SSF56235">
    <property type="entry name" value="N-terminal nucleophile aminohydrolases (Ntn hydrolases)"/>
    <property type="match status" value="1"/>
</dbReference>
<comment type="caution">
    <text evidence="2">The sequence shown here is derived from an EMBL/GenBank/DDBJ whole genome shotgun (WGS) entry which is preliminary data.</text>
</comment>
<evidence type="ECO:0000313" key="2">
    <source>
        <dbReference type="EMBL" id="MPM68701.1"/>
    </source>
</evidence>
<dbReference type="GO" id="GO:0008953">
    <property type="term" value="F:penicillin amidase activity"/>
    <property type="evidence" value="ECO:0007669"/>
    <property type="project" value="UniProtKB-EC"/>
</dbReference>
<dbReference type="Pfam" id="PF01804">
    <property type="entry name" value="Penicil_amidase"/>
    <property type="match status" value="1"/>
</dbReference>
<dbReference type="InterPro" id="IPR029055">
    <property type="entry name" value="Ntn_hydrolases_N"/>
</dbReference>
<protein>
    <submittedName>
        <fullName evidence="2">Penicillin acylase 2 proenzyme</fullName>
        <ecNumber evidence="2">3.5.1.11</ecNumber>
    </submittedName>
</protein>
<dbReference type="EC" id="3.5.1.11" evidence="2"/>
<dbReference type="AlphaFoldDB" id="A0A645BVR9"/>
<sequence>MPGDGRYEWSGYRNGDELPSEFNPPRGYVVTANENNIPPNHPLYQKGVGYEWSDSARAQRLHALFKQAAEEGRKLSVADSEAWQTDLVAVPAQRLLKLLQPLSSNDAQTAQGLELLKRWDGTMSKDSSAAALYEVWSSNTLKKALTDKVLAANQRSFAKDTSATRMIAVLESPQDWMTTAERDQVLLSSIAPAMQWLQAKQGQDPASWSWGALHRARFVHPLAAVVDDATRERLNVDAGAIGGSWATPMATSYNPETYQLTSGASFRMVVDVGNWDASRAINTPGQSGNPSDANYRDLAATWADGKYFPLTYSRSAVEKVTRERIKLTP</sequence>
<dbReference type="PANTHER" id="PTHR34218:SF4">
    <property type="entry name" value="ACYL-HOMOSERINE LACTONE ACYLASE QUIP"/>
    <property type="match status" value="1"/>
</dbReference>
<feature type="region of interest" description="Disordered" evidence="1">
    <location>
        <begin position="1"/>
        <end position="23"/>
    </location>
</feature>
<keyword evidence="2" id="KW-0378">Hydrolase</keyword>